<evidence type="ECO:0000313" key="2">
    <source>
        <dbReference type="EMBL" id="CAJ1961962.1"/>
    </source>
</evidence>
<sequence>MPSESPARSSQSPPSAEADKHKHLDRDIREMVSAITHRVTDFNKSGSTHHLEKEDENDTRIITLAGTNDGATLRSELDEKSGKKTSVGEPETLSTFINSNFQAINNSIMFGGSYHANDPGVHFDISDFIHQPQPPQSDHHKVEKPAEKGKKKDKEAPKSDHRFRF</sequence>
<protein>
    <submittedName>
        <fullName evidence="2">Uncharacterized protein</fullName>
    </submittedName>
</protein>
<feature type="compositionally biased region" description="Basic and acidic residues" evidence="1">
    <location>
        <begin position="137"/>
        <end position="165"/>
    </location>
</feature>
<evidence type="ECO:0000256" key="1">
    <source>
        <dbReference type="SAM" id="MobiDB-lite"/>
    </source>
</evidence>
<accession>A0AA86T0B3</accession>
<feature type="compositionally biased region" description="Low complexity" evidence="1">
    <location>
        <begin position="1"/>
        <end position="16"/>
    </location>
</feature>
<evidence type="ECO:0000313" key="3">
    <source>
        <dbReference type="Proteomes" id="UP001189624"/>
    </source>
</evidence>
<feature type="region of interest" description="Disordered" evidence="1">
    <location>
        <begin position="39"/>
        <end position="90"/>
    </location>
</feature>
<dbReference type="PANTHER" id="PTHR33472">
    <property type="entry name" value="OS01G0106600 PROTEIN"/>
    <property type="match status" value="1"/>
</dbReference>
<feature type="region of interest" description="Disordered" evidence="1">
    <location>
        <begin position="1"/>
        <end position="25"/>
    </location>
</feature>
<dbReference type="AlphaFoldDB" id="A0AA86T0B3"/>
<gene>
    <name evidence="2" type="ORF">AYBTSS11_LOCUS18994</name>
</gene>
<feature type="region of interest" description="Disordered" evidence="1">
    <location>
        <begin position="126"/>
        <end position="165"/>
    </location>
</feature>
<dbReference type="PANTHER" id="PTHR33472:SF28">
    <property type="entry name" value="BROMO AND FHA DOMAIN-CONTAINING PROTEIN DDB_G0267958"/>
    <property type="match status" value="1"/>
</dbReference>
<name>A0AA86T0B3_9FABA</name>
<organism evidence="2 3">
    <name type="scientific">Sphenostylis stenocarpa</name>
    <dbReference type="NCBI Taxonomy" id="92480"/>
    <lineage>
        <taxon>Eukaryota</taxon>
        <taxon>Viridiplantae</taxon>
        <taxon>Streptophyta</taxon>
        <taxon>Embryophyta</taxon>
        <taxon>Tracheophyta</taxon>
        <taxon>Spermatophyta</taxon>
        <taxon>Magnoliopsida</taxon>
        <taxon>eudicotyledons</taxon>
        <taxon>Gunneridae</taxon>
        <taxon>Pentapetalae</taxon>
        <taxon>rosids</taxon>
        <taxon>fabids</taxon>
        <taxon>Fabales</taxon>
        <taxon>Fabaceae</taxon>
        <taxon>Papilionoideae</taxon>
        <taxon>50 kb inversion clade</taxon>
        <taxon>NPAAA clade</taxon>
        <taxon>indigoferoid/millettioid clade</taxon>
        <taxon>Phaseoleae</taxon>
        <taxon>Sphenostylis</taxon>
    </lineage>
</organism>
<dbReference type="Gramene" id="rna-AYBTSS11_LOCUS18994">
    <property type="protein sequence ID" value="CAJ1961962.1"/>
    <property type="gene ID" value="gene-AYBTSS11_LOCUS18994"/>
</dbReference>
<dbReference type="Proteomes" id="UP001189624">
    <property type="component" value="Chromosome 6"/>
</dbReference>
<proteinExistence type="predicted"/>
<reference evidence="2" key="1">
    <citation type="submission" date="2023-10" db="EMBL/GenBank/DDBJ databases">
        <authorList>
            <person name="Domelevo Entfellner J.-B."/>
        </authorList>
    </citation>
    <scope>NUCLEOTIDE SEQUENCE</scope>
</reference>
<keyword evidence="3" id="KW-1185">Reference proteome</keyword>
<dbReference type="EMBL" id="OY731403">
    <property type="protein sequence ID" value="CAJ1961962.1"/>
    <property type="molecule type" value="Genomic_DNA"/>
</dbReference>